<evidence type="ECO:0000259" key="7">
    <source>
        <dbReference type="SMART" id="SM00842"/>
    </source>
</evidence>
<dbReference type="GO" id="GO:0032153">
    <property type="term" value="C:cell division site"/>
    <property type="evidence" value="ECO:0007669"/>
    <property type="project" value="UniProtKB-UniRule"/>
</dbReference>
<dbReference type="SUPFAM" id="SSF53067">
    <property type="entry name" value="Actin-like ATPase domain"/>
    <property type="match status" value="2"/>
</dbReference>
<evidence type="ECO:0000256" key="3">
    <source>
        <dbReference type="ARBA" id="ARBA00023136"/>
    </source>
</evidence>
<dbReference type="GO" id="GO:0009898">
    <property type="term" value="C:cytoplasmic side of plasma membrane"/>
    <property type="evidence" value="ECO:0007669"/>
    <property type="project" value="UniProtKB-UniRule"/>
</dbReference>
<keyword evidence="4 5" id="KW-0131">Cell cycle</keyword>
<feature type="domain" description="SHS2" evidence="7">
    <location>
        <begin position="7"/>
        <end position="196"/>
    </location>
</feature>
<comment type="subcellular location">
    <subcellularLocation>
        <location evidence="5">Cell membrane</location>
        <topology evidence="5">Peripheral membrane protein</topology>
        <orientation evidence="5">Cytoplasmic side</orientation>
    </subcellularLocation>
    <text evidence="5">Localizes to the Z ring in an FtsZ-dependent manner. Targeted to the membrane through a conserved C-terminal amphipathic helix.</text>
</comment>
<comment type="similarity">
    <text evidence="5 6">Belongs to the FtsA/MreB family.</text>
</comment>
<protein>
    <recommendedName>
        <fullName evidence="5 6">Cell division protein FtsA</fullName>
    </recommendedName>
</protein>
<comment type="subunit">
    <text evidence="5">Self-interacts. Interacts with FtsZ.</text>
</comment>
<organism evidence="8 9">
    <name type="scientific">Candidatus Segetimicrobium genomatis</name>
    <dbReference type="NCBI Taxonomy" id="2569760"/>
    <lineage>
        <taxon>Bacteria</taxon>
        <taxon>Bacillati</taxon>
        <taxon>Candidatus Sysuimicrobiota</taxon>
        <taxon>Candidatus Sysuimicrobiia</taxon>
        <taxon>Candidatus Sysuimicrobiales</taxon>
        <taxon>Candidatus Segetimicrobiaceae</taxon>
        <taxon>Candidatus Segetimicrobium</taxon>
    </lineage>
</organism>
<comment type="caution">
    <text evidence="8">The sequence shown here is derived from an EMBL/GenBank/DDBJ whole genome shotgun (WGS) entry which is preliminary data.</text>
</comment>
<dbReference type="EMBL" id="VBAK01000143">
    <property type="protein sequence ID" value="TMI88212.1"/>
    <property type="molecule type" value="Genomic_DNA"/>
</dbReference>
<comment type="function">
    <text evidence="5 6">Cell division protein that is involved in the assembly of the Z ring. May serve as a membrane anchor for the Z ring.</text>
</comment>
<dbReference type="PANTHER" id="PTHR32432">
    <property type="entry name" value="CELL DIVISION PROTEIN FTSA-RELATED"/>
    <property type="match status" value="1"/>
</dbReference>
<dbReference type="InterPro" id="IPR020823">
    <property type="entry name" value="Cell_div_FtsA"/>
</dbReference>
<keyword evidence="1 5" id="KW-1003">Cell membrane</keyword>
<evidence type="ECO:0000313" key="9">
    <source>
        <dbReference type="Proteomes" id="UP000318509"/>
    </source>
</evidence>
<evidence type="ECO:0000313" key="8">
    <source>
        <dbReference type="EMBL" id="TMI88212.1"/>
    </source>
</evidence>
<dbReference type="PIRSF" id="PIRSF003101">
    <property type="entry name" value="FtsA"/>
    <property type="match status" value="1"/>
</dbReference>
<proteinExistence type="inferred from homology"/>
<evidence type="ECO:0000256" key="4">
    <source>
        <dbReference type="ARBA" id="ARBA00023306"/>
    </source>
</evidence>
<dbReference type="InterPro" id="IPR043129">
    <property type="entry name" value="ATPase_NBD"/>
</dbReference>
<dbReference type="Pfam" id="PF02491">
    <property type="entry name" value="SHS2_FTSA"/>
    <property type="match status" value="1"/>
</dbReference>
<reference evidence="8 9" key="1">
    <citation type="journal article" date="2019" name="Nat. Microbiol.">
        <title>Mediterranean grassland soil C-N compound turnover is dependent on rainfall and depth, and is mediated by genomically divergent microorganisms.</title>
        <authorList>
            <person name="Diamond S."/>
            <person name="Andeer P.F."/>
            <person name="Li Z."/>
            <person name="Crits-Christoph A."/>
            <person name="Burstein D."/>
            <person name="Anantharaman K."/>
            <person name="Lane K.R."/>
            <person name="Thomas B.C."/>
            <person name="Pan C."/>
            <person name="Northen T.R."/>
            <person name="Banfield J.F."/>
        </authorList>
    </citation>
    <scope>NUCLEOTIDE SEQUENCE [LARGE SCALE GENOMIC DNA]</scope>
    <source>
        <strain evidence="8">NP_3</strain>
    </source>
</reference>
<evidence type="ECO:0000256" key="5">
    <source>
        <dbReference type="HAMAP-Rule" id="MF_02033"/>
    </source>
</evidence>
<dbReference type="PANTHER" id="PTHR32432:SF4">
    <property type="entry name" value="CELL DIVISION PROTEIN FTSA"/>
    <property type="match status" value="1"/>
</dbReference>
<dbReference type="CDD" id="cd24048">
    <property type="entry name" value="ASKHA_NBD_FtsA"/>
    <property type="match status" value="1"/>
</dbReference>
<dbReference type="NCBIfam" id="TIGR01174">
    <property type="entry name" value="ftsA"/>
    <property type="match status" value="1"/>
</dbReference>
<dbReference type="Gene3D" id="3.30.420.40">
    <property type="match status" value="2"/>
</dbReference>
<dbReference type="AlphaFoldDB" id="A0A537JY72"/>
<dbReference type="SMART" id="SM00842">
    <property type="entry name" value="FtsA"/>
    <property type="match status" value="1"/>
</dbReference>
<sequence length="410" mass="42561">MAKRGALVGLDIGTTKVCVIVAEQSEDGEVHITGMGTSPSVGVRKGVVVDLDATTRAIEEAVDKAERMAGLRLSAAVVGVSGGHLASQNSRGVVAVSRADHEIGEQDVARAVEAARMAAVPASDREIVHLLPRDFIVDGQDGVKSPAGMYGTRLEVEAHIVTGASTLLANLLKCVLRAGLECEALVLEALASGEAVLSPAERELGVALVDIGGGTISLGIFAGGGLCYTAVLPYGGNHVTNDIAMGLRTSFGDAERLKIRHGCALPRQVGEDELIEVVHVGSHELRVAPKRALSEIIEPRISEIAGLVKAQCGRSGWGYRIPAGLVVTGGTALLRGLPDLVSERLGTAVRVGVPEVPGSMADTVSSPAFATGVGLVLHAVRQRRVGRGLNGNGTVYGRVRQWLREFTLGA</sequence>
<dbReference type="HAMAP" id="MF_02033">
    <property type="entry name" value="FtsA"/>
    <property type="match status" value="1"/>
</dbReference>
<keyword evidence="2 5" id="KW-0132">Cell division</keyword>
<dbReference type="InterPro" id="IPR003494">
    <property type="entry name" value="SHS2_FtsA"/>
</dbReference>
<dbReference type="Gene3D" id="3.30.1490.110">
    <property type="match status" value="1"/>
</dbReference>
<dbReference type="Pfam" id="PF14450">
    <property type="entry name" value="FtsA"/>
    <property type="match status" value="2"/>
</dbReference>
<dbReference type="InterPro" id="IPR050696">
    <property type="entry name" value="FtsA/MreB"/>
</dbReference>
<dbReference type="Proteomes" id="UP000318509">
    <property type="component" value="Unassembled WGS sequence"/>
</dbReference>
<name>A0A537JY72_9BACT</name>
<gene>
    <name evidence="5 8" type="primary">ftsA</name>
    <name evidence="8" type="ORF">E6H00_13285</name>
</gene>
<keyword evidence="3 5" id="KW-0472">Membrane</keyword>
<evidence type="ECO:0000256" key="6">
    <source>
        <dbReference type="PIRNR" id="PIRNR003101"/>
    </source>
</evidence>
<evidence type="ECO:0000256" key="2">
    <source>
        <dbReference type="ARBA" id="ARBA00022618"/>
    </source>
</evidence>
<evidence type="ECO:0000256" key="1">
    <source>
        <dbReference type="ARBA" id="ARBA00022475"/>
    </source>
</evidence>
<dbReference type="GO" id="GO:0043093">
    <property type="term" value="P:FtsZ-dependent cytokinesis"/>
    <property type="evidence" value="ECO:0007669"/>
    <property type="project" value="UniProtKB-UniRule"/>
</dbReference>
<accession>A0A537JY72</accession>